<accession>A0A0C3QCG0</accession>
<dbReference type="EMBL" id="KN823114">
    <property type="protein sequence ID" value="KIO22254.1"/>
    <property type="molecule type" value="Genomic_DNA"/>
</dbReference>
<evidence type="ECO:0000313" key="1">
    <source>
        <dbReference type="EMBL" id="KIO22254.1"/>
    </source>
</evidence>
<dbReference type="AlphaFoldDB" id="A0A0C3QCG0"/>
<proteinExistence type="predicted"/>
<dbReference type="Proteomes" id="UP000054248">
    <property type="component" value="Unassembled WGS sequence"/>
</dbReference>
<organism evidence="1 2">
    <name type="scientific">Tulasnella calospora MUT 4182</name>
    <dbReference type="NCBI Taxonomy" id="1051891"/>
    <lineage>
        <taxon>Eukaryota</taxon>
        <taxon>Fungi</taxon>
        <taxon>Dikarya</taxon>
        <taxon>Basidiomycota</taxon>
        <taxon>Agaricomycotina</taxon>
        <taxon>Agaricomycetes</taxon>
        <taxon>Cantharellales</taxon>
        <taxon>Tulasnellaceae</taxon>
        <taxon>Tulasnella</taxon>
    </lineage>
</organism>
<evidence type="ECO:0008006" key="3">
    <source>
        <dbReference type="Google" id="ProtNLM"/>
    </source>
</evidence>
<dbReference type="HOGENOM" id="CLU_474240_0_0_1"/>
<reference evidence="1 2" key="1">
    <citation type="submission" date="2014-04" db="EMBL/GenBank/DDBJ databases">
        <authorList>
            <consortium name="DOE Joint Genome Institute"/>
            <person name="Kuo A."/>
            <person name="Girlanda M."/>
            <person name="Perotto S."/>
            <person name="Kohler A."/>
            <person name="Nagy L.G."/>
            <person name="Floudas D."/>
            <person name="Copeland A."/>
            <person name="Barry K.W."/>
            <person name="Cichocki N."/>
            <person name="Veneault-Fourrey C."/>
            <person name="LaButti K."/>
            <person name="Lindquist E.A."/>
            <person name="Lipzen A."/>
            <person name="Lundell T."/>
            <person name="Morin E."/>
            <person name="Murat C."/>
            <person name="Sun H."/>
            <person name="Tunlid A."/>
            <person name="Henrissat B."/>
            <person name="Grigoriev I.V."/>
            <person name="Hibbett D.S."/>
            <person name="Martin F."/>
            <person name="Nordberg H.P."/>
            <person name="Cantor M.N."/>
            <person name="Hua S.X."/>
        </authorList>
    </citation>
    <scope>NUCLEOTIDE SEQUENCE [LARGE SCALE GENOMIC DNA]</scope>
    <source>
        <strain evidence="1 2">MUT 4182</strain>
    </source>
</reference>
<name>A0A0C3QCG0_9AGAM</name>
<sequence length="617" mass="69113">MPSLVEFPRFLVVCFLAFGRRAREFGDLDKRIEFAEQSLKEAYLLLISHVTAANRQRNALLPIFKLPTEILGTILEMTCDLDTIASQIRFADQEPNHVEHLLNLGAVSSRFLSVVIGTAALWAVADWRCSPSQVKRCLERSRGALITVEYDWRAAFIGSRTMVPTWWVDSFISEHIARWREVDLVFGSESLPDVVALLSGGAAPLLRMVVVYWVESRETVGKAIHLFGGNAPNLTIIDLRGIHVHWEWDPNIIANLRSLVLCGVLISKASVGSFLSLIQSSMLEKLAIRRLRLDGTADLTPVSPSWLNRLKEISIMDVHYDVFRYFFGTIRAPHIQSAAVHFLHDLQVGTKDWGQLLLHCLSSIPQNVEQALHIELYFDYGAVQISLLSDVGPPVLVNLRAGRTVPDLATIDWVIESILVYRKRSTFSVRFSGYPEEYIREILPSLLRLTDVTGVELELAASAEWALSAGWTAGPWFLSCPVPKASGKQWLWPELTNVTVHGRGWEGVGDYILLIVKGRLEASSSSCDWDATCENEEQGRPVPIQSVRIKDVLGLPRSEAEQLENLVQDIELPSPERLVAHAPAFELLNFVEWEGSEFSGTTIQWDELSISSSSDQL</sequence>
<protein>
    <recommendedName>
        <fullName evidence="3">F-box domain-containing protein</fullName>
    </recommendedName>
</protein>
<dbReference type="OrthoDB" id="3235815at2759"/>
<reference evidence="2" key="2">
    <citation type="submission" date="2015-01" db="EMBL/GenBank/DDBJ databases">
        <title>Evolutionary Origins and Diversification of the Mycorrhizal Mutualists.</title>
        <authorList>
            <consortium name="DOE Joint Genome Institute"/>
            <consortium name="Mycorrhizal Genomics Consortium"/>
            <person name="Kohler A."/>
            <person name="Kuo A."/>
            <person name="Nagy L.G."/>
            <person name="Floudas D."/>
            <person name="Copeland A."/>
            <person name="Barry K.W."/>
            <person name="Cichocki N."/>
            <person name="Veneault-Fourrey C."/>
            <person name="LaButti K."/>
            <person name="Lindquist E.A."/>
            <person name="Lipzen A."/>
            <person name="Lundell T."/>
            <person name="Morin E."/>
            <person name="Murat C."/>
            <person name="Riley R."/>
            <person name="Ohm R."/>
            <person name="Sun H."/>
            <person name="Tunlid A."/>
            <person name="Henrissat B."/>
            <person name="Grigoriev I.V."/>
            <person name="Hibbett D.S."/>
            <person name="Martin F."/>
        </authorList>
    </citation>
    <scope>NUCLEOTIDE SEQUENCE [LARGE SCALE GENOMIC DNA]</scope>
    <source>
        <strain evidence="2">MUT 4182</strain>
    </source>
</reference>
<keyword evidence="2" id="KW-1185">Reference proteome</keyword>
<gene>
    <name evidence="1" type="ORF">M407DRAFT_10013</name>
</gene>
<evidence type="ECO:0000313" key="2">
    <source>
        <dbReference type="Proteomes" id="UP000054248"/>
    </source>
</evidence>